<dbReference type="Pfam" id="PF00155">
    <property type="entry name" value="Aminotran_1_2"/>
    <property type="match status" value="1"/>
</dbReference>
<keyword evidence="3" id="KW-0808">Transferase</keyword>
<feature type="domain" description="Aminotransferase class I/classII large" evidence="5">
    <location>
        <begin position="30"/>
        <end position="383"/>
    </location>
</feature>
<dbReference type="AlphaFoldDB" id="A0A917VVN9"/>
<organism evidence="6 7">
    <name type="scientific">Nocardia jinanensis</name>
    <dbReference type="NCBI Taxonomy" id="382504"/>
    <lineage>
        <taxon>Bacteria</taxon>
        <taxon>Bacillati</taxon>
        <taxon>Actinomycetota</taxon>
        <taxon>Actinomycetes</taxon>
        <taxon>Mycobacteriales</taxon>
        <taxon>Nocardiaceae</taxon>
        <taxon>Nocardia</taxon>
    </lineage>
</organism>
<protein>
    <submittedName>
        <fullName evidence="6">2-aminoadipate aminotransferase</fullName>
    </submittedName>
</protein>
<evidence type="ECO:0000256" key="1">
    <source>
        <dbReference type="ARBA" id="ARBA00001933"/>
    </source>
</evidence>
<proteinExistence type="predicted"/>
<keyword evidence="4" id="KW-0663">Pyridoxal phosphate</keyword>
<evidence type="ECO:0000259" key="5">
    <source>
        <dbReference type="Pfam" id="PF00155"/>
    </source>
</evidence>
<keyword evidence="2 6" id="KW-0032">Aminotransferase</keyword>
<evidence type="ECO:0000256" key="4">
    <source>
        <dbReference type="ARBA" id="ARBA00022898"/>
    </source>
</evidence>
<reference evidence="6" key="1">
    <citation type="journal article" date="2014" name="Int. J. Syst. Evol. Microbiol.">
        <title>Complete genome sequence of Corynebacterium casei LMG S-19264T (=DSM 44701T), isolated from a smear-ripened cheese.</title>
        <authorList>
            <consortium name="US DOE Joint Genome Institute (JGI-PGF)"/>
            <person name="Walter F."/>
            <person name="Albersmeier A."/>
            <person name="Kalinowski J."/>
            <person name="Ruckert C."/>
        </authorList>
    </citation>
    <scope>NUCLEOTIDE SEQUENCE</scope>
    <source>
        <strain evidence="6">CGMCC 4.3508</strain>
    </source>
</reference>
<evidence type="ECO:0000313" key="7">
    <source>
        <dbReference type="Proteomes" id="UP000638263"/>
    </source>
</evidence>
<dbReference type="Gene3D" id="3.90.1150.10">
    <property type="entry name" value="Aspartate Aminotransferase, domain 1"/>
    <property type="match status" value="1"/>
</dbReference>
<dbReference type="PANTHER" id="PTHR42790:SF19">
    <property type="entry name" value="KYNURENINE_ALPHA-AMINOADIPATE AMINOTRANSFERASE, MITOCHONDRIAL"/>
    <property type="match status" value="1"/>
</dbReference>
<name>A0A917VVN9_9NOCA</name>
<dbReference type="InterPro" id="IPR050859">
    <property type="entry name" value="Class-I_PLP-dep_aminotransf"/>
</dbReference>
<dbReference type="GO" id="GO:1901605">
    <property type="term" value="P:alpha-amino acid metabolic process"/>
    <property type="evidence" value="ECO:0007669"/>
    <property type="project" value="TreeGrafter"/>
</dbReference>
<comment type="cofactor">
    <cofactor evidence="1">
        <name>pyridoxal 5'-phosphate</name>
        <dbReference type="ChEBI" id="CHEBI:597326"/>
    </cofactor>
</comment>
<dbReference type="SUPFAM" id="SSF53383">
    <property type="entry name" value="PLP-dependent transferases"/>
    <property type="match status" value="1"/>
</dbReference>
<dbReference type="InterPro" id="IPR015424">
    <property type="entry name" value="PyrdxlP-dep_Trfase"/>
</dbReference>
<dbReference type="RefSeq" id="WP_058854103.1">
    <property type="nucleotide sequence ID" value="NZ_BMMH01000011.1"/>
</dbReference>
<dbReference type="InterPro" id="IPR004839">
    <property type="entry name" value="Aminotransferase_I/II_large"/>
</dbReference>
<evidence type="ECO:0000256" key="3">
    <source>
        <dbReference type="ARBA" id="ARBA00022679"/>
    </source>
</evidence>
<evidence type="ECO:0000313" key="6">
    <source>
        <dbReference type="EMBL" id="GGL27677.1"/>
    </source>
</evidence>
<reference evidence="6" key="2">
    <citation type="submission" date="2020-09" db="EMBL/GenBank/DDBJ databases">
        <authorList>
            <person name="Sun Q."/>
            <person name="Zhou Y."/>
        </authorList>
    </citation>
    <scope>NUCLEOTIDE SEQUENCE</scope>
    <source>
        <strain evidence="6">CGMCC 4.3508</strain>
    </source>
</reference>
<dbReference type="PANTHER" id="PTHR42790">
    <property type="entry name" value="AMINOTRANSFERASE"/>
    <property type="match status" value="1"/>
</dbReference>
<dbReference type="InterPro" id="IPR015421">
    <property type="entry name" value="PyrdxlP-dep_Trfase_major"/>
</dbReference>
<evidence type="ECO:0000256" key="2">
    <source>
        <dbReference type="ARBA" id="ARBA00022576"/>
    </source>
</evidence>
<comment type="caution">
    <text evidence="6">The sequence shown here is derived from an EMBL/GenBank/DDBJ whole genome shotgun (WGS) entry which is preliminary data.</text>
</comment>
<keyword evidence="7" id="KW-1185">Reference proteome</keyword>
<dbReference type="GO" id="GO:0030170">
    <property type="term" value="F:pyridoxal phosphate binding"/>
    <property type="evidence" value="ECO:0007669"/>
    <property type="project" value="InterPro"/>
</dbReference>
<dbReference type="GO" id="GO:0008483">
    <property type="term" value="F:transaminase activity"/>
    <property type="evidence" value="ECO:0007669"/>
    <property type="project" value="UniProtKB-KW"/>
</dbReference>
<accession>A0A917VVN9</accession>
<dbReference type="InterPro" id="IPR015422">
    <property type="entry name" value="PyrdxlP-dep_Trfase_small"/>
</dbReference>
<dbReference type="Gene3D" id="3.40.640.10">
    <property type="entry name" value="Type I PLP-dependent aspartate aminotransferase-like (Major domain)"/>
    <property type="match status" value="1"/>
</dbReference>
<gene>
    <name evidence="6" type="primary">avtA</name>
    <name evidence="6" type="ORF">GCM10011588_48130</name>
</gene>
<dbReference type="Proteomes" id="UP000638263">
    <property type="component" value="Unassembled WGS sequence"/>
</dbReference>
<dbReference type="EMBL" id="BMMH01000011">
    <property type="protein sequence ID" value="GGL27677.1"/>
    <property type="molecule type" value="Genomic_DNA"/>
</dbReference>
<sequence>MTAILRAGRRPAVRSGPIDEAFATLARRPEVISFAVGAPDPALLPVDTVAALAAEVLTEYGSTALQYGVTRGFPPLLEQARKLLSGRGIDCPVDRLHIATGGSGALHNLCMALLEPGAVVLVEAPTYGPAVKVFRSHGAQVREVGSDAEGMLPRALDAALADPDIAFVYLLPTFQNPTGRTMSADRRAAIADIVVRHGVLVVEDDVYTDLRYRGTPVPAFWSFAPDHTVYITSLSKTLAPALRIGIEVLPGELVDSVLALKQGIDMQTSAFAQAIAARFLAGPAAADHIDLLTKSYAAKLGTMTAALARHFPGEYRWTEPEGGMFLWLEGPTGLNTDALLGPALESGVAFLPGSAFFVEGAPNSAMRLSFAGAPVDRIDHGIELLARVCGA</sequence>
<dbReference type="CDD" id="cd00609">
    <property type="entry name" value="AAT_like"/>
    <property type="match status" value="1"/>
</dbReference>